<dbReference type="InterPro" id="IPR005467">
    <property type="entry name" value="His_kinase_dom"/>
</dbReference>
<gene>
    <name evidence="9" type="ORF">ABS768_07870</name>
</gene>
<dbReference type="EC" id="2.7.13.3" evidence="2"/>
<dbReference type="Gene3D" id="1.10.287.130">
    <property type="match status" value="1"/>
</dbReference>
<dbReference type="EMBL" id="JBELQB010000005">
    <property type="protein sequence ID" value="MFL9837409.1"/>
    <property type="molecule type" value="Genomic_DNA"/>
</dbReference>
<evidence type="ECO:0000256" key="3">
    <source>
        <dbReference type="ARBA" id="ARBA00022553"/>
    </source>
</evidence>
<keyword evidence="10" id="KW-1185">Reference proteome</keyword>
<dbReference type="InterPro" id="IPR000014">
    <property type="entry name" value="PAS"/>
</dbReference>
<evidence type="ECO:0000256" key="6">
    <source>
        <dbReference type="ARBA" id="ARBA00023136"/>
    </source>
</evidence>
<name>A0ABW8YBP5_9FLAO</name>
<dbReference type="SMART" id="SM00388">
    <property type="entry name" value="HisKA"/>
    <property type="match status" value="1"/>
</dbReference>
<dbReference type="Pfam" id="PF02518">
    <property type="entry name" value="HATPase_c"/>
    <property type="match status" value="1"/>
</dbReference>
<dbReference type="InterPro" id="IPR036890">
    <property type="entry name" value="HATPase_C_sf"/>
</dbReference>
<dbReference type="PROSITE" id="PS50109">
    <property type="entry name" value="HIS_KIN"/>
    <property type="match status" value="1"/>
</dbReference>
<evidence type="ECO:0000256" key="5">
    <source>
        <dbReference type="ARBA" id="ARBA00022777"/>
    </source>
</evidence>
<dbReference type="PRINTS" id="PR00344">
    <property type="entry name" value="BCTRLSENSOR"/>
</dbReference>
<dbReference type="PANTHER" id="PTHR42878:SF15">
    <property type="entry name" value="BACTERIOPHYTOCHROME"/>
    <property type="match status" value="1"/>
</dbReference>
<comment type="caution">
    <text evidence="9">The sequence shown here is derived from an EMBL/GenBank/DDBJ whole genome shotgun (WGS) entry which is preliminary data.</text>
</comment>
<feature type="domain" description="Histidine kinase" evidence="8">
    <location>
        <begin position="320"/>
        <end position="529"/>
    </location>
</feature>
<dbReference type="InterPro" id="IPR036097">
    <property type="entry name" value="HisK_dim/P_sf"/>
</dbReference>
<reference evidence="9 10" key="1">
    <citation type="submission" date="2024-06" db="EMBL/GenBank/DDBJ databases">
        <authorList>
            <person name="Kaempfer P."/>
            <person name="Viver T."/>
        </authorList>
    </citation>
    <scope>NUCLEOTIDE SEQUENCE [LARGE SCALE GENOMIC DNA]</scope>
    <source>
        <strain evidence="9 10">ST-75</strain>
    </source>
</reference>
<dbReference type="SMART" id="SM00387">
    <property type="entry name" value="HATPase_c"/>
    <property type="match status" value="1"/>
</dbReference>
<dbReference type="RefSeq" id="WP_408074415.1">
    <property type="nucleotide sequence ID" value="NZ_JBELQB010000005.1"/>
</dbReference>
<dbReference type="InterPro" id="IPR035965">
    <property type="entry name" value="PAS-like_dom_sf"/>
</dbReference>
<keyword evidence="9" id="KW-0547">Nucleotide-binding</keyword>
<dbReference type="InterPro" id="IPR003661">
    <property type="entry name" value="HisK_dim/P_dom"/>
</dbReference>
<evidence type="ECO:0000256" key="1">
    <source>
        <dbReference type="ARBA" id="ARBA00000085"/>
    </source>
</evidence>
<dbReference type="CDD" id="cd00082">
    <property type="entry name" value="HisKA"/>
    <property type="match status" value="1"/>
</dbReference>
<evidence type="ECO:0000259" key="8">
    <source>
        <dbReference type="PROSITE" id="PS50109"/>
    </source>
</evidence>
<evidence type="ECO:0000256" key="4">
    <source>
        <dbReference type="ARBA" id="ARBA00022679"/>
    </source>
</evidence>
<keyword evidence="3" id="KW-0597">Phosphoprotein</keyword>
<evidence type="ECO:0000256" key="2">
    <source>
        <dbReference type="ARBA" id="ARBA00012438"/>
    </source>
</evidence>
<keyword evidence="7" id="KW-0175">Coiled coil</keyword>
<dbReference type="Gene3D" id="3.30.450.20">
    <property type="entry name" value="PAS domain"/>
    <property type="match status" value="2"/>
</dbReference>
<evidence type="ECO:0000313" key="10">
    <source>
        <dbReference type="Proteomes" id="UP001629059"/>
    </source>
</evidence>
<keyword evidence="6" id="KW-0472">Membrane</keyword>
<dbReference type="SUPFAM" id="SSF55874">
    <property type="entry name" value="ATPase domain of HSP90 chaperone/DNA topoisomerase II/histidine kinase"/>
    <property type="match status" value="1"/>
</dbReference>
<dbReference type="InterPro" id="IPR003594">
    <property type="entry name" value="HATPase_dom"/>
</dbReference>
<keyword evidence="5" id="KW-0418">Kinase</keyword>
<organism evidence="9 10">
    <name type="scientific">Flavobacterium rhizophilum</name>
    <dbReference type="NCBI Taxonomy" id="3163296"/>
    <lineage>
        <taxon>Bacteria</taxon>
        <taxon>Pseudomonadati</taxon>
        <taxon>Bacteroidota</taxon>
        <taxon>Flavobacteriia</taxon>
        <taxon>Flavobacteriales</taxon>
        <taxon>Flavobacteriaceae</taxon>
        <taxon>Flavobacterium</taxon>
    </lineage>
</organism>
<evidence type="ECO:0000313" key="9">
    <source>
        <dbReference type="EMBL" id="MFL9837409.1"/>
    </source>
</evidence>
<dbReference type="GO" id="GO:0005524">
    <property type="term" value="F:ATP binding"/>
    <property type="evidence" value="ECO:0007669"/>
    <property type="project" value="UniProtKB-KW"/>
</dbReference>
<sequence>MSAINDNTDNNTLLQNNNSTAIELMKLAFDAPNNRSIFFTPVYNDGEIIDFRFTLLSRGTINFFKGIDHTGKTLLEVLPDQINQIDSLKTAYETGTQQNWTRYYEKLDGAQRWFKVSDTKAGEGVYRVWEDITEEKLAERNFNIVITEQIEDKYASLFNSVDQGFCIIEVLFNENKKPIDYIFLKTNPAFEKQTGLVNAVGKTMKELEPNHESHWFEIYGEIALSGKPKYFEHEAKPLINGWYEVSAFPLSDVKDNKIAVIFNDITNRKNVERELSEFNTRLEEEVKERTASLKEVNAQLADKNVQLEQSNKELESFNYIASHDLQEPLRKIQTFITFIKDRNMTREESEPYIKKIHDSAGRMTQLIKDVLVYSRLSAEKEFTDVNLNDILDIVLGDYELLIKEKNAIVKRNTLPTIKAIPLQMEQLFSNLISNSLKYCSEKPEISVTAQTEGNLAHLTFKDNGIGFDAQYSEQIFKLFQRLHGKGDYAGTGIGLSICKKITEQHNGSISAESQPGKGATFNITLPLKHTIKTV</sequence>
<dbReference type="SUPFAM" id="SSF47384">
    <property type="entry name" value="Homodimeric domain of signal transducing histidine kinase"/>
    <property type="match status" value="1"/>
</dbReference>
<feature type="coiled-coil region" evidence="7">
    <location>
        <begin position="268"/>
        <end position="317"/>
    </location>
</feature>
<comment type="catalytic activity">
    <reaction evidence="1">
        <text>ATP + protein L-histidine = ADP + protein N-phospho-L-histidine.</text>
        <dbReference type="EC" id="2.7.13.3"/>
    </reaction>
</comment>
<dbReference type="NCBIfam" id="TIGR00229">
    <property type="entry name" value="sensory_box"/>
    <property type="match status" value="1"/>
</dbReference>
<keyword evidence="4" id="KW-0808">Transferase</keyword>
<dbReference type="Proteomes" id="UP001629059">
    <property type="component" value="Unassembled WGS sequence"/>
</dbReference>
<keyword evidence="9" id="KW-0067">ATP-binding</keyword>
<protein>
    <recommendedName>
        <fullName evidence="2">histidine kinase</fullName>
        <ecNumber evidence="2">2.7.13.3</ecNumber>
    </recommendedName>
</protein>
<dbReference type="SUPFAM" id="SSF55785">
    <property type="entry name" value="PYP-like sensor domain (PAS domain)"/>
    <property type="match status" value="1"/>
</dbReference>
<dbReference type="InterPro" id="IPR004358">
    <property type="entry name" value="Sig_transdc_His_kin-like_C"/>
</dbReference>
<dbReference type="Pfam" id="PF00512">
    <property type="entry name" value="HisKA"/>
    <property type="match status" value="1"/>
</dbReference>
<proteinExistence type="predicted"/>
<dbReference type="InterPro" id="IPR050351">
    <property type="entry name" value="BphY/WalK/GraS-like"/>
</dbReference>
<evidence type="ECO:0000256" key="7">
    <source>
        <dbReference type="SAM" id="Coils"/>
    </source>
</evidence>
<dbReference type="Gene3D" id="3.30.565.10">
    <property type="entry name" value="Histidine kinase-like ATPase, C-terminal domain"/>
    <property type="match status" value="1"/>
</dbReference>
<dbReference type="PANTHER" id="PTHR42878">
    <property type="entry name" value="TWO-COMPONENT HISTIDINE KINASE"/>
    <property type="match status" value="1"/>
</dbReference>
<accession>A0ABW8YBP5</accession>